<sequence>MHLSDRFSIERLTILDQNRFGIKVDEVNRENASAVDLITDLPKVAGPLVIARHSSFAYEGKQAVDQSS</sequence>
<keyword evidence="1" id="KW-0614">Plasmid</keyword>
<dbReference type="EMBL" id="CP000874">
    <property type="protein sequence ID" value="ACP22272.1"/>
    <property type="molecule type" value="Genomic_DNA"/>
</dbReference>
<dbReference type="HOGENOM" id="CLU_2791138_0_0_5"/>
<name>C3KQB4_SINFN</name>
<proteinExistence type="predicted"/>
<keyword evidence="2" id="KW-1185">Reference proteome</keyword>
<protein>
    <submittedName>
        <fullName evidence="1">Uncharacterized protein</fullName>
    </submittedName>
</protein>
<organism evidence="1 2">
    <name type="scientific">Sinorhizobium fredii (strain NBRC 101917 / NGR234)</name>
    <dbReference type="NCBI Taxonomy" id="394"/>
    <lineage>
        <taxon>Bacteria</taxon>
        <taxon>Pseudomonadati</taxon>
        <taxon>Pseudomonadota</taxon>
        <taxon>Alphaproteobacteria</taxon>
        <taxon>Hyphomicrobiales</taxon>
        <taxon>Rhizobiaceae</taxon>
        <taxon>Sinorhizobium/Ensifer group</taxon>
        <taxon>Sinorhizobium</taxon>
    </lineage>
</organism>
<accession>C3KQB4</accession>
<evidence type="ECO:0000313" key="1">
    <source>
        <dbReference type="EMBL" id="ACP22272.1"/>
    </source>
</evidence>
<evidence type="ECO:0000313" key="2">
    <source>
        <dbReference type="Proteomes" id="UP000001054"/>
    </source>
</evidence>
<geneLocation type="plasmid" evidence="2">
    <name>sym pNGR234b</name>
</geneLocation>
<reference evidence="1 2" key="2">
    <citation type="journal article" date="2009" name="Appl. Environ. Microbiol.">
        <title>Rhizobium sp. strain NGR234 possesses a remarkable number of secretion systems.</title>
        <authorList>
            <person name="Schmeisser C."/>
            <person name="Liesegang H."/>
            <person name="Krysciak D."/>
            <person name="Bakkou N."/>
            <person name="Le Quere A."/>
            <person name="Wollherr A."/>
            <person name="Heinemeyer I."/>
            <person name="Morgenstern B."/>
            <person name="Pommerening-Roeser A."/>
            <person name="Flores M."/>
            <person name="Palacios R."/>
            <person name="Brenner S."/>
            <person name="Gottschalk G."/>
            <person name="Schmitz R.A."/>
            <person name="Broughton W.J."/>
            <person name="Perret X."/>
            <person name="Strittmatter A.W."/>
            <person name="Streit W.R."/>
        </authorList>
    </citation>
    <scope>NUCLEOTIDE SEQUENCE [LARGE SCALE GENOMIC DNA]</scope>
    <source>
        <strain evidence="2">NBRC 101917 / NGR234</strain>
    </source>
</reference>
<reference evidence="2" key="1">
    <citation type="journal article" date="2004" name="J. Bacteriol.">
        <title>An evolutionary hot spot: the pNGR234b replicon of Rhizobium sp. strain NGR234.</title>
        <authorList>
            <person name="Streit W.R."/>
            <person name="Schmitz R.A."/>
            <person name="Perret X."/>
            <person name="Staehelin C."/>
            <person name="Deakin W.J."/>
            <person name="Raasch C."/>
            <person name="Liesegang H."/>
            <person name="Broughton W.J."/>
        </authorList>
    </citation>
    <scope>NUCLEOTIDE SEQUENCE [LARGE SCALE GENOMIC DNA]</scope>
    <source>
        <strain evidence="2">NBRC 101917 / NGR234</strain>
    </source>
</reference>
<dbReference type="Proteomes" id="UP000001054">
    <property type="component" value="Plasmid pNGR234b"/>
</dbReference>
<dbReference type="KEGG" id="rhi:NGR_b08160"/>
<gene>
    <name evidence="1" type="ordered locus">NGR_b08160</name>
</gene>
<dbReference type="AlphaFoldDB" id="C3KQB4"/>